<sequence>MRCIEGKTFHVIRSTTGQGCVFTHDRSTTFVLTTVLDSLNSKIIGGTHQGSALDRLLFIYLFFYSATRTLSERPPFSLLYADDIALLADTRSDLQCEVDSQYRKEI</sequence>
<keyword evidence="2" id="KW-1185">Reference proteome</keyword>
<dbReference type="Proteomes" id="UP000024635">
    <property type="component" value="Unassembled WGS sequence"/>
</dbReference>
<name>A0A016W743_9BILA</name>
<comment type="caution">
    <text evidence="1">The sequence shown here is derived from an EMBL/GenBank/DDBJ whole genome shotgun (WGS) entry which is preliminary data.</text>
</comment>
<dbReference type="EMBL" id="JARK01000605">
    <property type="protein sequence ID" value="EYC35649.1"/>
    <property type="molecule type" value="Genomic_DNA"/>
</dbReference>
<reference evidence="2" key="1">
    <citation type="journal article" date="2015" name="Nat. Genet.">
        <title>The genome and transcriptome of the zoonotic hookworm Ancylostoma ceylanicum identify infection-specific gene families.</title>
        <authorList>
            <person name="Schwarz E.M."/>
            <person name="Hu Y."/>
            <person name="Antoshechkin I."/>
            <person name="Miller M.M."/>
            <person name="Sternberg P.W."/>
            <person name="Aroian R.V."/>
        </authorList>
    </citation>
    <scope>NUCLEOTIDE SEQUENCE</scope>
    <source>
        <strain evidence="2">HY135</strain>
    </source>
</reference>
<proteinExistence type="predicted"/>
<gene>
    <name evidence="1" type="primary">Acey_s1005.g3368</name>
    <name evidence="1" type="ORF">Y032_1005g3368</name>
</gene>
<protein>
    <recommendedName>
        <fullName evidence="3">Reverse transcriptase domain-containing protein</fullName>
    </recommendedName>
</protein>
<evidence type="ECO:0008006" key="3">
    <source>
        <dbReference type="Google" id="ProtNLM"/>
    </source>
</evidence>
<dbReference type="AlphaFoldDB" id="A0A016W743"/>
<evidence type="ECO:0000313" key="1">
    <source>
        <dbReference type="EMBL" id="EYC35649.1"/>
    </source>
</evidence>
<organism evidence="1 2">
    <name type="scientific">Ancylostoma ceylanicum</name>
    <dbReference type="NCBI Taxonomy" id="53326"/>
    <lineage>
        <taxon>Eukaryota</taxon>
        <taxon>Metazoa</taxon>
        <taxon>Ecdysozoa</taxon>
        <taxon>Nematoda</taxon>
        <taxon>Chromadorea</taxon>
        <taxon>Rhabditida</taxon>
        <taxon>Rhabditina</taxon>
        <taxon>Rhabditomorpha</taxon>
        <taxon>Strongyloidea</taxon>
        <taxon>Ancylostomatidae</taxon>
        <taxon>Ancylostomatinae</taxon>
        <taxon>Ancylostoma</taxon>
    </lineage>
</organism>
<evidence type="ECO:0000313" key="2">
    <source>
        <dbReference type="Proteomes" id="UP000024635"/>
    </source>
</evidence>
<accession>A0A016W743</accession>